<gene>
    <name evidence="3" type="ORF">J2Z21_003369</name>
</gene>
<feature type="region of interest" description="Disordered" evidence="1">
    <location>
        <begin position="229"/>
        <end position="255"/>
    </location>
</feature>
<evidence type="ECO:0000313" key="4">
    <source>
        <dbReference type="Proteomes" id="UP001519309"/>
    </source>
</evidence>
<dbReference type="InterPro" id="IPR034660">
    <property type="entry name" value="DinB/YfiT-like"/>
</dbReference>
<name>A0ABS4LSP7_9ACTN</name>
<dbReference type="InterPro" id="IPR017517">
    <property type="entry name" value="Maleyloyr_isom"/>
</dbReference>
<reference evidence="3 4" key="1">
    <citation type="submission" date="2021-03" db="EMBL/GenBank/DDBJ databases">
        <title>Genomic Encyclopedia of Type Strains, Phase IV (KMG-IV): sequencing the most valuable type-strain genomes for metagenomic binning, comparative biology and taxonomic classification.</title>
        <authorList>
            <person name="Goeker M."/>
        </authorList>
    </citation>
    <scope>NUCLEOTIDE SEQUENCE [LARGE SCALE GENOMIC DNA]</scope>
    <source>
        <strain evidence="3 4">DSM 40499</strain>
    </source>
</reference>
<keyword evidence="3" id="KW-0413">Isomerase</keyword>
<dbReference type="GO" id="GO:0050077">
    <property type="term" value="F:maleylpyruvate isomerase activity"/>
    <property type="evidence" value="ECO:0007669"/>
    <property type="project" value="UniProtKB-EC"/>
</dbReference>
<dbReference type="Pfam" id="PF11716">
    <property type="entry name" value="MDMPI_N"/>
    <property type="match status" value="1"/>
</dbReference>
<accession>A0ABS4LSP7</accession>
<comment type="caution">
    <text evidence="3">The sequence shown here is derived from an EMBL/GenBank/DDBJ whole genome shotgun (WGS) entry which is preliminary data.</text>
</comment>
<dbReference type="InterPro" id="IPR024344">
    <property type="entry name" value="MDMPI_metal-binding"/>
</dbReference>
<dbReference type="EMBL" id="JAGGLP010000006">
    <property type="protein sequence ID" value="MBP2050430.1"/>
    <property type="molecule type" value="Genomic_DNA"/>
</dbReference>
<evidence type="ECO:0000256" key="1">
    <source>
        <dbReference type="SAM" id="MobiDB-lite"/>
    </source>
</evidence>
<dbReference type="RefSeq" id="WP_079147243.1">
    <property type="nucleotide sequence ID" value="NZ_CP016279.1"/>
</dbReference>
<keyword evidence="4" id="KW-1185">Reference proteome</keyword>
<evidence type="ECO:0000313" key="3">
    <source>
        <dbReference type="EMBL" id="MBP2050430.1"/>
    </source>
</evidence>
<sequence>MTSAAAMSTADIHGLIDDIVRSSGRLTRAVTDRTDTELRAPSRLERWTRGHVLAHVAHSADAYVWLLRLARTGAEPGPRTDAAAMARATEETAALPAAELVAEVRGCLERFAAEARDMPAAAWQSMVAALAGWRHPAWFTLRRCLRELETHHLDLGVGYRTADWPTAYVSWALDDTLSAFKAQGFAASSVEAVDLGRSWQVGTEGPAIAGPGHTLLGWLSGRTSAAGLVSDRPPTALPRRPVWPQPPSPGWGRVG</sequence>
<dbReference type="NCBIfam" id="TIGR03083">
    <property type="entry name" value="maleylpyruvate isomerase family mycothiol-dependent enzyme"/>
    <property type="match status" value="1"/>
</dbReference>
<protein>
    <submittedName>
        <fullName evidence="3">Maleylpyruvate isomerase</fullName>
        <ecNumber evidence="3">5.2.1.4</ecNumber>
    </submittedName>
</protein>
<feature type="domain" description="Mycothiol-dependent maleylpyruvate isomerase metal-binding" evidence="2">
    <location>
        <begin position="24"/>
        <end position="155"/>
    </location>
</feature>
<proteinExistence type="predicted"/>
<dbReference type="EC" id="5.2.1.4" evidence="3"/>
<organism evidence="3 4">
    <name type="scientific">Streptomyces griseochromogenes</name>
    <dbReference type="NCBI Taxonomy" id="68214"/>
    <lineage>
        <taxon>Bacteria</taxon>
        <taxon>Bacillati</taxon>
        <taxon>Actinomycetota</taxon>
        <taxon>Actinomycetes</taxon>
        <taxon>Kitasatosporales</taxon>
        <taxon>Streptomycetaceae</taxon>
        <taxon>Streptomyces</taxon>
    </lineage>
</organism>
<evidence type="ECO:0000259" key="2">
    <source>
        <dbReference type="Pfam" id="PF11716"/>
    </source>
</evidence>
<dbReference type="Proteomes" id="UP001519309">
    <property type="component" value="Unassembled WGS sequence"/>
</dbReference>
<dbReference type="SUPFAM" id="SSF109854">
    <property type="entry name" value="DinB/YfiT-like putative metalloenzymes"/>
    <property type="match status" value="1"/>
</dbReference>
<dbReference type="Gene3D" id="1.20.120.450">
    <property type="entry name" value="dinb family like domain"/>
    <property type="match status" value="1"/>
</dbReference>